<evidence type="ECO:0000256" key="7">
    <source>
        <dbReference type="SAM" id="Coils"/>
    </source>
</evidence>
<keyword evidence="4 8" id="KW-0812">Transmembrane</keyword>
<dbReference type="SUPFAM" id="SSF46689">
    <property type="entry name" value="Homeodomain-like"/>
    <property type="match status" value="1"/>
</dbReference>
<evidence type="ECO:0000256" key="1">
    <source>
        <dbReference type="ARBA" id="ARBA00004651"/>
    </source>
</evidence>
<name>A0ABP7CKJ2_9PSEU</name>
<evidence type="ECO:0000313" key="9">
    <source>
        <dbReference type="EMBL" id="GAA3690736.1"/>
    </source>
</evidence>
<keyword evidence="3" id="KW-1003">Cell membrane</keyword>
<keyword evidence="2" id="KW-0813">Transport</keyword>
<evidence type="ECO:0008006" key="11">
    <source>
        <dbReference type="Google" id="ProtNLM"/>
    </source>
</evidence>
<feature type="transmembrane region" description="Helical" evidence="8">
    <location>
        <begin position="169"/>
        <end position="194"/>
    </location>
</feature>
<dbReference type="PANTHER" id="PTHR23513:SF6">
    <property type="entry name" value="MAJOR FACILITATOR SUPERFAMILY ASSOCIATED DOMAIN-CONTAINING PROTEIN"/>
    <property type="match status" value="1"/>
</dbReference>
<evidence type="ECO:0000256" key="2">
    <source>
        <dbReference type="ARBA" id="ARBA00022448"/>
    </source>
</evidence>
<organism evidence="9 10">
    <name type="scientific">Lentzea roselyniae</name>
    <dbReference type="NCBI Taxonomy" id="531940"/>
    <lineage>
        <taxon>Bacteria</taxon>
        <taxon>Bacillati</taxon>
        <taxon>Actinomycetota</taxon>
        <taxon>Actinomycetes</taxon>
        <taxon>Pseudonocardiales</taxon>
        <taxon>Pseudonocardiaceae</taxon>
        <taxon>Lentzea</taxon>
    </lineage>
</organism>
<feature type="transmembrane region" description="Helical" evidence="8">
    <location>
        <begin position="95"/>
        <end position="128"/>
    </location>
</feature>
<keyword evidence="6 8" id="KW-0472">Membrane</keyword>
<dbReference type="EMBL" id="BAABBE010000101">
    <property type="protein sequence ID" value="GAA3690736.1"/>
    <property type="molecule type" value="Genomic_DNA"/>
</dbReference>
<feature type="coiled-coil region" evidence="7">
    <location>
        <begin position="261"/>
        <end position="288"/>
    </location>
</feature>
<evidence type="ECO:0000256" key="6">
    <source>
        <dbReference type="ARBA" id="ARBA00023136"/>
    </source>
</evidence>
<keyword evidence="10" id="KW-1185">Reference proteome</keyword>
<keyword evidence="5 8" id="KW-1133">Transmembrane helix</keyword>
<evidence type="ECO:0000256" key="5">
    <source>
        <dbReference type="ARBA" id="ARBA00022989"/>
    </source>
</evidence>
<dbReference type="RefSeq" id="WP_346137388.1">
    <property type="nucleotide sequence ID" value="NZ_BAABBE010000101.1"/>
</dbReference>
<comment type="subcellular location">
    <subcellularLocation>
        <location evidence="1">Cell membrane</location>
        <topology evidence="1">Multi-pass membrane protein</topology>
    </subcellularLocation>
</comment>
<dbReference type="CDD" id="cd06173">
    <property type="entry name" value="MFS_MefA_like"/>
    <property type="match status" value="1"/>
</dbReference>
<dbReference type="Gene3D" id="1.20.1250.20">
    <property type="entry name" value="MFS general substrate transporter like domains"/>
    <property type="match status" value="1"/>
</dbReference>
<protein>
    <recommendedName>
        <fullName evidence="11">Transmembrane secretion effector</fullName>
    </recommendedName>
</protein>
<dbReference type="InterPro" id="IPR009057">
    <property type="entry name" value="Homeodomain-like_sf"/>
</dbReference>
<proteinExistence type="predicted"/>
<dbReference type="PANTHER" id="PTHR23513">
    <property type="entry name" value="INTEGRAL MEMBRANE EFFLUX PROTEIN-RELATED"/>
    <property type="match status" value="1"/>
</dbReference>
<gene>
    <name evidence="9" type="ORF">GCM10022267_91380</name>
</gene>
<dbReference type="InterPro" id="IPR010290">
    <property type="entry name" value="TM_effector"/>
</dbReference>
<keyword evidence="7" id="KW-0175">Coiled coil</keyword>
<evidence type="ECO:0000256" key="8">
    <source>
        <dbReference type="SAM" id="Phobius"/>
    </source>
</evidence>
<reference evidence="10" key="1">
    <citation type="journal article" date="2019" name="Int. J. Syst. Evol. Microbiol.">
        <title>The Global Catalogue of Microorganisms (GCM) 10K type strain sequencing project: providing services to taxonomists for standard genome sequencing and annotation.</title>
        <authorList>
            <consortium name="The Broad Institute Genomics Platform"/>
            <consortium name="The Broad Institute Genome Sequencing Center for Infectious Disease"/>
            <person name="Wu L."/>
            <person name="Ma J."/>
        </authorList>
    </citation>
    <scope>NUCLEOTIDE SEQUENCE [LARGE SCALE GENOMIC DNA]</scope>
    <source>
        <strain evidence="10">JCM 17494</strain>
    </source>
</reference>
<evidence type="ECO:0000256" key="4">
    <source>
        <dbReference type="ARBA" id="ARBA00022692"/>
    </source>
</evidence>
<dbReference type="Proteomes" id="UP001500711">
    <property type="component" value="Unassembled WGS sequence"/>
</dbReference>
<dbReference type="SUPFAM" id="SSF103473">
    <property type="entry name" value="MFS general substrate transporter"/>
    <property type="match status" value="1"/>
</dbReference>
<accession>A0ABP7CKJ2</accession>
<feature type="transmembrane region" description="Helical" evidence="8">
    <location>
        <begin position="55"/>
        <end position="75"/>
    </location>
</feature>
<sequence length="303" mass="32196">MTEAQSPPDSSPTRSSASFWKYWSASATSRVGDGITTVAFPLLAVTQLQATNFEVGLLTAASYAAVVLIGLPAGVIARRFTLRRLQVTMDGFRALALLTVPLAAWAGALSLPHLVIVAFCTGLASNLFDVANSTFLPLVVPKDQLIARNGLMSSTASTTQLAGPALGGLLVQLVGAAFSILLDALSFLASALLLSRIPDAARPAVAPPRTGFFKQIAEGLSFVTRHRVRELGIDAGMLSVWVKDERRRIAAAEAHGDTPLEAAEQAELQRLRRQVAELEKDNAFLVKASAYFAAMQKNRPGSL</sequence>
<evidence type="ECO:0000313" key="10">
    <source>
        <dbReference type="Proteomes" id="UP001500711"/>
    </source>
</evidence>
<evidence type="ECO:0000256" key="3">
    <source>
        <dbReference type="ARBA" id="ARBA00022475"/>
    </source>
</evidence>
<comment type="caution">
    <text evidence="9">The sequence shown here is derived from an EMBL/GenBank/DDBJ whole genome shotgun (WGS) entry which is preliminary data.</text>
</comment>
<dbReference type="InterPro" id="IPR036259">
    <property type="entry name" value="MFS_trans_sf"/>
</dbReference>
<dbReference type="Pfam" id="PF05977">
    <property type="entry name" value="MFS_3"/>
    <property type="match status" value="1"/>
</dbReference>